<dbReference type="Gene3D" id="2.130.10.10">
    <property type="entry name" value="YVTN repeat-like/Quinoprotein amine dehydrogenase"/>
    <property type="match status" value="1"/>
</dbReference>
<dbReference type="EMBL" id="JACHJJ010000002">
    <property type="protein sequence ID" value="MBB5961880.1"/>
    <property type="molecule type" value="Genomic_DNA"/>
</dbReference>
<comment type="caution">
    <text evidence="2">The sequence shown here is derived from an EMBL/GenBank/DDBJ whole genome shotgun (WGS) entry which is preliminary data.</text>
</comment>
<accession>A0A841CWW0</accession>
<reference evidence="2 3" key="1">
    <citation type="submission" date="2020-08" db="EMBL/GenBank/DDBJ databases">
        <title>Genomic Encyclopedia of Type Strains, Phase III (KMG-III): the genomes of soil and plant-associated and newly described type strains.</title>
        <authorList>
            <person name="Whitman W."/>
        </authorList>
    </citation>
    <scope>NUCLEOTIDE SEQUENCE [LARGE SCALE GENOMIC DNA]</scope>
    <source>
        <strain evidence="2 3">CECT 3303</strain>
    </source>
</reference>
<feature type="domain" description="Pyrrolo-quinoline quinone repeat" evidence="1">
    <location>
        <begin position="11"/>
        <end position="183"/>
    </location>
</feature>
<dbReference type="InterPro" id="IPR015943">
    <property type="entry name" value="WD40/YVTN_repeat-like_dom_sf"/>
</dbReference>
<dbReference type="InterPro" id="IPR002372">
    <property type="entry name" value="PQQ_rpt_dom"/>
</dbReference>
<evidence type="ECO:0000313" key="2">
    <source>
        <dbReference type="EMBL" id="MBB5961880.1"/>
    </source>
</evidence>
<dbReference type="InterPro" id="IPR011047">
    <property type="entry name" value="Quinoprotein_ADH-like_sf"/>
</dbReference>
<name>A0A841CWW0_PLAVE</name>
<keyword evidence="3" id="KW-1185">Reference proteome</keyword>
<sequence length="498" mass="53830">MLAGDTIAIQREGRIHGLDARTGATRWVSPLDEPGVLLAADGFLLSSGPSTDENVRRFRITSIDARTGVDLWTIESGFPGDGPWRPHFSLIGVTTRHAVIILPALRTVRAFDLSDGGVSWETSLPGGCEAVTEPNRDVEEEDDRGSANRDVVIVLLRCAERLRLLGLAPNDGRIRWNAPVADRTVPALSFHSGVISLRSRHFITLVSSGGTVLYDRTSSRTCEAECRVEILGDAAFVSRRGGLEEETVVEMVDQRTGRTGWTRVFKNSHPDGLRVVGGRLYMERELPQPLVHRVLDLLDPVTGRSVLTTSDFQLEGMGKYVVAWYGDLFYAVPSEPDEKIVLTALRFTPIQKDRGWGARGGVPVTAWPDACSLLLDGPGTRIGRSAPAELNLPGTVACELRPASGSGATVKVSLVWVHPSPAQAKIAVDDKALLERPGWITSVADQAYFLNNAFSDAVLFRSGSVVVTVEALGDPAMTKQATLAAAETLRAGSREGRP</sequence>
<dbReference type="AlphaFoldDB" id="A0A841CWW0"/>
<dbReference type="Proteomes" id="UP000562352">
    <property type="component" value="Unassembled WGS sequence"/>
</dbReference>
<protein>
    <submittedName>
        <fullName evidence="2">Outer membrane protein assembly factor BamB</fullName>
    </submittedName>
</protein>
<organism evidence="2 3">
    <name type="scientific">Planomonospora venezuelensis</name>
    <dbReference type="NCBI Taxonomy" id="1999"/>
    <lineage>
        <taxon>Bacteria</taxon>
        <taxon>Bacillati</taxon>
        <taxon>Actinomycetota</taxon>
        <taxon>Actinomycetes</taxon>
        <taxon>Streptosporangiales</taxon>
        <taxon>Streptosporangiaceae</taxon>
        <taxon>Planomonospora</taxon>
    </lineage>
</organism>
<evidence type="ECO:0000259" key="1">
    <source>
        <dbReference type="Pfam" id="PF13360"/>
    </source>
</evidence>
<proteinExistence type="predicted"/>
<dbReference type="Pfam" id="PF13360">
    <property type="entry name" value="PQQ_2"/>
    <property type="match status" value="1"/>
</dbReference>
<evidence type="ECO:0000313" key="3">
    <source>
        <dbReference type="Proteomes" id="UP000562352"/>
    </source>
</evidence>
<dbReference type="SUPFAM" id="SSF50998">
    <property type="entry name" value="Quinoprotein alcohol dehydrogenase-like"/>
    <property type="match status" value="1"/>
</dbReference>
<gene>
    <name evidence="2" type="ORF">FHS22_001137</name>
</gene>